<dbReference type="EMBL" id="CAJOBJ010211276">
    <property type="protein sequence ID" value="CAF5011706.1"/>
    <property type="molecule type" value="Genomic_DNA"/>
</dbReference>
<sequence length="52" mass="6144">MWEACWSHYQTDYFHLFICISIMAVYGDDIVQQNLGTDDMLLHFNSLAMHMS</sequence>
<dbReference type="AlphaFoldDB" id="A0A8S3BNK9"/>
<name>A0A8S3BNK9_9BILA</name>
<dbReference type="Proteomes" id="UP000681720">
    <property type="component" value="Unassembled WGS sequence"/>
</dbReference>
<reference evidence="1" key="1">
    <citation type="submission" date="2021-02" db="EMBL/GenBank/DDBJ databases">
        <authorList>
            <person name="Nowell W R."/>
        </authorList>
    </citation>
    <scope>NUCLEOTIDE SEQUENCE</scope>
</reference>
<accession>A0A8S3BNK9</accession>
<organism evidence="1 3">
    <name type="scientific">Rotaria magnacalcarata</name>
    <dbReference type="NCBI Taxonomy" id="392030"/>
    <lineage>
        <taxon>Eukaryota</taxon>
        <taxon>Metazoa</taxon>
        <taxon>Spiralia</taxon>
        <taxon>Gnathifera</taxon>
        <taxon>Rotifera</taxon>
        <taxon>Eurotatoria</taxon>
        <taxon>Bdelloidea</taxon>
        <taxon>Philodinida</taxon>
        <taxon>Philodinidae</taxon>
        <taxon>Rotaria</taxon>
    </lineage>
</organism>
<comment type="caution">
    <text evidence="1">The sequence shown here is derived from an EMBL/GenBank/DDBJ whole genome shotgun (WGS) entry which is preliminary data.</text>
</comment>
<feature type="non-terminal residue" evidence="1">
    <location>
        <position position="52"/>
    </location>
</feature>
<dbReference type="EMBL" id="CAJOBJ010162156">
    <property type="protein sequence ID" value="CAF4850234.1"/>
    <property type="molecule type" value="Genomic_DNA"/>
</dbReference>
<protein>
    <submittedName>
        <fullName evidence="1">Uncharacterized protein</fullName>
    </submittedName>
</protein>
<dbReference type="InterPro" id="IPR035969">
    <property type="entry name" value="Rab-GAP_TBC_sf"/>
</dbReference>
<proteinExistence type="predicted"/>
<evidence type="ECO:0000313" key="2">
    <source>
        <dbReference type="EMBL" id="CAF5011706.1"/>
    </source>
</evidence>
<dbReference type="SUPFAM" id="SSF47923">
    <property type="entry name" value="Ypt/Rab-GAP domain of gyp1p"/>
    <property type="match status" value="1"/>
</dbReference>
<evidence type="ECO:0000313" key="1">
    <source>
        <dbReference type="EMBL" id="CAF4850234.1"/>
    </source>
</evidence>
<evidence type="ECO:0000313" key="3">
    <source>
        <dbReference type="Proteomes" id="UP000681720"/>
    </source>
</evidence>
<gene>
    <name evidence="1" type="ORF">GIL414_LOCUS49362</name>
    <name evidence="2" type="ORF">GIL414_LOCUS57906</name>
</gene>